<dbReference type="InterPro" id="IPR020583">
    <property type="entry name" value="Inositol_monoP_metal-BS"/>
</dbReference>
<dbReference type="PROSITE" id="PS00629">
    <property type="entry name" value="IMP_1"/>
    <property type="match status" value="1"/>
</dbReference>
<dbReference type="AlphaFoldDB" id="D5U6G8"/>
<evidence type="ECO:0000256" key="7">
    <source>
        <dbReference type="PIRSR" id="PIRSR600760-2"/>
    </source>
</evidence>
<proteinExistence type="inferred from homology"/>
<dbReference type="KEGG" id="brm:Bmur_2598"/>
<dbReference type="CDD" id="cd01639">
    <property type="entry name" value="IMPase"/>
    <property type="match status" value="1"/>
</dbReference>
<dbReference type="EC" id="3.1.3.25" evidence="8"/>
<evidence type="ECO:0000313" key="9">
    <source>
        <dbReference type="EMBL" id="ADG72667.1"/>
    </source>
</evidence>
<dbReference type="Pfam" id="PF00459">
    <property type="entry name" value="Inositol_P"/>
    <property type="match status" value="1"/>
</dbReference>
<keyword evidence="4 7" id="KW-0479">Metal-binding</keyword>
<dbReference type="RefSeq" id="WP_013115004.1">
    <property type="nucleotide sequence ID" value="NC_014150.1"/>
</dbReference>
<comment type="cofactor">
    <cofactor evidence="2 7 8">
        <name>Mg(2+)</name>
        <dbReference type="ChEBI" id="CHEBI:18420"/>
    </cofactor>
</comment>
<dbReference type="GO" id="GO:0046872">
    <property type="term" value="F:metal ion binding"/>
    <property type="evidence" value="ECO:0007669"/>
    <property type="project" value="UniProtKB-KW"/>
</dbReference>
<dbReference type="Proteomes" id="UP000001915">
    <property type="component" value="Chromosome"/>
</dbReference>
<dbReference type="STRING" id="526224.Bmur_2598"/>
<dbReference type="HOGENOM" id="CLU_044118_0_2_12"/>
<evidence type="ECO:0000256" key="3">
    <source>
        <dbReference type="ARBA" id="ARBA00009759"/>
    </source>
</evidence>
<feature type="binding site" evidence="7">
    <location>
        <position position="262"/>
    </location>
    <ligand>
        <name>Mg(2+)</name>
        <dbReference type="ChEBI" id="CHEBI:18420"/>
        <label>1</label>
        <note>catalytic</note>
    </ligand>
</feature>
<evidence type="ECO:0000256" key="4">
    <source>
        <dbReference type="ARBA" id="ARBA00022723"/>
    </source>
</evidence>
<evidence type="ECO:0000256" key="2">
    <source>
        <dbReference type="ARBA" id="ARBA00001946"/>
    </source>
</evidence>
<dbReference type="GO" id="GO:0046854">
    <property type="term" value="P:phosphatidylinositol phosphate biosynthetic process"/>
    <property type="evidence" value="ECO:0007669"/>
    <property type="project" value="InterPro"/>
</dbReference>
<dbReference type="GO" id="GO:0008934">
    <property type="term" value="F:inositol monophosphate 1-phosphatase activity"/>
    <property type="evidence" value="ECO:0007669"/>
    <property type="project" value="InterPro"/>
</dbReference>
<evidence type="ECO:0000256" key="1">
    <source>
        <dbReference type="ARBA" id="ARBA00001033"/>
    </source>
</evidence>
<dbReference type="FunFam" id="3.30.540.10:FF:000003">
    <property type="entry name" value="Inositol-1-monophosphatase"/>
    <property type="match status" value="1"/>
</dbReference>
<dbReference type="InterPro" id="IPR000760">
    <property type="entry name" value="Inositol_monophosphatase-like"/>
</dbReference>
<feature type="binding site" evidence="7">
    <location>
        <position position="134"/>
    </location>
    <ligand>
        <name>Mg(2+)</name>
        <dbReference type="ChEBI" id="CHEBI:18420"/>
        <label>1</label>
        <note>catalytic</note>
    </ligand>
</feature>
<dbReference type="Gene3D" id="3.40.190.80">
    <property type="match status" value="1"/>
</dbReference>
<comment type="similarity">
    <text evidence="3 8">Belongs to the inositol monophosphatase superfamily.</text>
</comment>
<evidence type="ECO:0000256" key="8">
    <source>
        <dbReference type="RuleBase" id="RU364068"/>
    </source>
</evidence>
<protein>
    <recommendedName>
        <fullName evidence="8">Inositol-1-monophosphatase</fullName>
        <ecNumber evidence="8">3.1.3.25</ecNumber>
    </recommendedName>
</protein>
<dbReference type="InterPro" id="IPR020550">
    <property type="entry name" value="Inositol_monophosphatase_CS"/>
</dbReference>
<dbReference type="PANTHER" id="PTHR20854">
    <property type="entry name" value="INOSITOL MONOPHOSPHATASE"/>
    <property type="match status" value="1"/>
</dbReference>
<name>D5U6G8_BRAM5</name>
<dbReference type="PRINTS" id="PR00377">
    <property type="entry name" value="IMPHPHTASES"/>
</dbReference>
<dbReference type="Gene3D" id="3.30.540.10">
    <property type="entry name" value="Fructose-1,6-Bisphosphatase, subunit A, domain 1"/>
    <property type="match status" value="1"/>
</dbReference>
<evidence type="ECO:0000313" key="10">
    <source>
        <dbReference type="Proteomes" id="UP000001915"/>
    </source>
</evidence>
<dbReference type="GO" id="GO:0007165">
    <property type="term" value="P:signal transduction"/>
    <property type="evidence" value="ECO:0007669"/>
    <property type="project" value="TreeGrafter"/>
</dbReference>
<dbReference type="PROSITE" id="PS00630">
    <property type="entry name" value="IMP_2"/>
    <property type="match status" value="1"/>
</dbReference>
<feature type="binding site" evidence="7">
    <location>
        <position position="113"/>
    </location>
    <ligand>
        <name>Mg(2+)</name>
        <dbReference type="ChEBI" id="CHEBI:18420"/>
        <label>1</label>
        <note>catalytic</note>
    </ligand>
</feature>
<dbReference type="InterPro" id="IPR033942">
    <property type="entry name" value="IMPase"/>
</dbReference>
<keyword evidence="6 7" id="KW-0460">Magnesium</keyword>
<reference evidence="9 10" key="1">
    <citation type="journal article" date="2010" name="Stand. Genomic Sci.">
        <title>Complete genome sequence of Brachyspira murdochii type strain (56-150).</title>
        <authorList>
            <person name="Pati A."/>
            <person name="Sikorski J."/>
            <person name="Gronow S."/>
            <person name="Munk C."/>
            <person name="Lapidus A."/>
            <person name="Copeland A."/>
            <person name="Glavina Del Tio T."/>
            <person name="Nolan M."/>
            <person name="Lucas S."/>
            <person name="Chen F."/>
            <person name="Tice H."/>
            <person name="Cheng J.F."/>
            <person name="Han C."/>
            <person name="Detter J.C."/>
            <person name="Bruce D."/>
            <person name="Tapia R."/>
            <person name="Goodwin L."/>
            <person name="Pitluck S."/>
            <person name="Liolios K."/>
            <person name="Ivanova N."/>
            <person name="Mavromatis K."/>
            <person name="Mikhailova N."/>
            <person name="Chen A."/>
            <person name="Palaniappan K."/>
            <person name="Land M."/>
            <person name="Hauser L."/>
            <person name="Chang Y.J."/>
            <person name="Jeffries C.D."/>
            <person name="Spring S."/>
            <person name="Rohde M."/>
            <person name="Goker M."/>
            <person name="Bristow J."/>
            <person name="Eisen J.A."/>
            <person name="Markowitz V."/>
            <person name="Hugenholtz P."/>
            <person name="Kyrpides N.C."/>
            <person name="Klenk H.P."/>
        </authorList>
    </citation>
    <scope>NUCLEOTIDE SEQUENCE [LARGE SCALE GENOMIC DNA]</scope>
    <source>
        <strain evidence="10">ATCC 51284 / DSM 12563 / 56-150</strain>
    </source>
</reference>
<accession>D5U6G8</accession>
<dbReference type="SUPFAM" id="SSF56655">
    <property type="entry name" value="Carbohydrate phosphatase"/>
    <property type="match status" value="1"/>
</dbReference>
<dbReference type="EMBL" id="CP001959">
    <property type="protein sequence ID" value="ADG72667.1"/>
    <property type="molecule type" value="Genomic_DNA"/>
</dbReference>
<dbReference type="OrthoDB" id="9772456at2"/>
<dbReference type="GO" id="GO:0006020">
    <property type="term" value="P:inositol metabolic process"/>
    <property type="evidence" value="ECO:0007669"/>
    <property type="project" value="TreeGrafter"/>
</dbReference>
<gene>
    <name evidence="9" type="ordered locus">Bmur_2598</name>
</gene>
<dbReference type="PANTHER" id="PTHR20854:SF4">
    <property type="entry name" value="INOSITOL-1-MONOPHOSPHATASE-RELATED"/>
    <property type="match status" value="1"/>
</dbReference>
<comment type="catalytic activity">
    <reaction evidence="1 8">
        <text>a myo-inositol phosphate + H2O = myo-inositol + phosphate</text>
        <dbReference type="Rhea" id="RHEA:24056"/>
        <dbReference type="ChEBI" id="CHEBI:15377"/>
        <dbReference type="ChEBI" id="CHEBI:17268"/>
        <dbReference type="ChEBI" id="CHEBI:43474"/>
        <dbReference type="ChEBI" id="CHEBI:84139"/>
        <dbReference type="EC" id="3.1.3.25"/>
    </reaction>
</comment>
<evidence type="ECO:0000256" key="6">
    <source>
        <dbReference type="ARBA" id="ARBA00022842"/>
    </source>
</evidence>
<evidence type="ECO:0000256" key="5">
    <source>
        <dbReference type="ARBA" id="ARBA00022801"/>
    </source>
</evidence>
<sequence>MIDDIITLIMKSIKNISSSKEKPKASLSEKEIEYNNILKEINSIPKSKLNKCLKSAEKIAVKAGKYSLKYFGCPKSISKKGKTDLFTEVDLKNEKIIREYLLKCYPKFGFYGEESSTSDSSEEKKFTWIVDPIDGTSNFVHGYPFYCVSIGLAYKGIPILGVVYAPLTNTVYKAHIKSKSYKNDKVIRVSSSSKLAESMIITGFYYNASVDDDFLHDRMVDFANMVKRTLALRRDGSAALDICMVAEGAADGFFEYGLSPWDICAGTIILKRAGGMVSNINMKEYDIFSKKQYIASNKKIHKEMIKVLE</sequence>
<dbReference type="eggNOG" id="COG0483">
    <property type="taxonomic scope" value="Bacteria"/>
</dbReference>
<feature type="binding site" evidence="7">
    <location>
        <position position="133"/>
    </location>
    <ligand>
        <name>Mg(2+)</name>
        <dbReference type="ChEBI" id="CHEBI:18420"/>
        <label>1</label>
        <note>catalytic</note>
    </ligand>
</feature>
<organism evidence="9 10">
    <name type="scientific">Brachyspira murdochii (strain ATCC 51284 / DSM 12563 / 56-150)</name>
    <name type="common">Serpulina murdochii</name>
    <dbReference type="NCBI Taxonomy" id="526224"/>
    <lineage>
        <taxon>Bacteria</taxon>
        <taxon>Pseudomonadati</taxon>
        <taxon>Spirochaetota</taxon>
        <taxon>Spirochaetia</taxon>
        <taxon>Brachyspirales</taxon>
        <taxon>Brachyspiraceae</taxon>
        <taxon>Brachyspira</taxon>
    </lineage>
</organism>
<keyword evidence="5 8" id="KW-0378">Hydrolase</keyword>
<feature type="binding site" evidence="7">
    <location>
        <position position="131"/>
    </location>
    <ligand>
        <name>Mg(2+)</name>
        <dbReference type="ChEBI" id="CHEBI:18420"/>
        <label>1</label>
        <note>catalytic</note>
    </ligand>
</feature>